<dbReference type="InterPro" id="IPR012349">
    <property type="entry name" value="Split_barrel_FMN-bd"/>
</dbReference>
<name>A0ABY3PDB4_9STAP</name>
<dbReference type="PANTHER" id="PTHR35802:SF1">
    <property type="entry name" value="PROTEASE SYNTHASE AND SPORULATION PROTEIN PAI 2"/>
    <property type="match status" value="1"/>
</dbReference>
<dbReference type="Pfam" id="PF04299">
    <property type="entry name" value="FMN_bind_2"/>
    <property type="match status" value="1"/>
</dbReference>
<sequence>MYIPKQYQMHDFEEMVRFIEAHPFVTIVTMEGTRPIATHVPVNVDVEGEKIRLTGHLAKGNAQLETLVHNEAVLVLVQGPHAYISSTWYEKEDVPTWNYQSLHLYGKSRLLSPEELQADLKILLGKYEGNRSNGATWENLSEQTLKQVKGIIGFEIQVTEMQGSYKLSQTKTDIDKNTIITQLANSNHSIERQLSDEMKRHVLKNKNQD</sequence>
<dbReference type="PIRSF" id="PIRSF010372">
    <property type="entry name" value="PaiB"/>
    <property type="match status" value="1"/>
</dbReference>
<keyword evidence="2" id="KW-1185">Reference proteome</keyword>
<proteinExistence type="predicted"/>
<dbReference type="SUPFAM" id="SSF50475">
    <property type="entry name" value="FMN-binding split barrel"/>
    <property type="match status" value="1"/>
</dbReference>
<accession>A0ABY3PDB4</accession>
<dbReference type="InterPro" id="IPR007396">
    <property type="entry name" value="TR_PAI2-type"/>
</dbReference>
<gene>
    <name evidence="1" type="ORF">LN051_01000</name>
</gene>
<organism evidence="1 2">
    <name type="scientific">Staphylococcus ratti</name>
    <dbReference type="NCBI Taxonomy" id="2892440"/>
    <lineage>
        <taxon>Bacteria</taxon>
        <taxon>Bacillati</taxon>
        <taxon>Bacillota</taxon>
        <taxon>Bacilli</taxon>
        <taxon>Bacillales</taxon>
        <taxon>Staphylococcaceae</taxon>
        <taxon>Staphylococcus</taxon>
    </lineage>
</organism>
<protein>
    <submittedName>
        <fullName evidence="1">FMN-binding negative transcriptional regulator</fullName>
    </submittedName>
</protein>
<evidence type="ECO:0000313" key="1">
    <source>
        <dbReference type="EMBL" id="UEX90282.1"/>
    </source>
</evidence>
<evidence type="ECO:0000313" key="2">
    <source>
        <dbReference type="Proteomes" id="UP001197626"/>
    </source>
</evidence>
<reference evidence="1 2" key="1">
    <citation type="journal article" date="2022" name="Pathogens">
        <title>Staphylococcus ratti sp. nov. Isolated from a Lab Rat.</title>
        <authorList>
            <person name="Kovarovic V."/>
            <person name="Sedlacek I."/>
            <person name="Petras P."/>
            <person name="Kralova S."/>
            <person name="Maslanova I."/>
            <person name="Svec P."/>
            <person name="Neumann-Schaal M."/>
            <person name="Botka T."/>
            <person name="Gelbicova T."/>
            <person name="Stankova E."/>
            <person name="Doskar J."/>
            <person name="Pantucek R."/>
        </authorList>
    </citation>
    <scope>NUCLEOTIDE SEQUENCE [LARGE SCALE GENOMIC DNA]</scope>
    <source>
        <strain evidence="1 2">CCM 9025</strain>
    </source>
</reference>
<dbReference type="Gene3D" id="2.30.110.10">
    <property type="entry name" value="Electron Transport, Fmn-binding Protein, Chain A"/>
    <property type="match status" value="1"/>
</dbReference>
<dbReference type="Proteomes" id="UP001197626">
    <property type="component" value="Chromosome"/>
</dbReference>
<dbReference type="PANTHER" id="PTHR35802">
    <property type="entry name" value="PROTEASE SYNTHASE AND SPORULATION PROTEIN PAI 2"/>
    <property type="match status" value="1"/>
</dbReference>
<dbReference type="EMBL" id="CP086654">
    <property type="protein sequence ID" value="UEX90282.1"/>
    <property type="molecule type" value="Genomic_DNA"/>
</dbReference>
<dbReference type="RefSeq" id="WP_229292778.1">
    <property type="nucleotide sequence ID" value="NZ_CP086654.1"/>
</dbReference>